<name>A0A1Z1MFW2_9FLOR</name>
<protein>
    <submittedName>
        <fullName evidence="1">Uncharacterized protein</fullName>
    </submittedName>
</protein>
<keyword evidence="1" id="KW-0150">Chloroplast</keyword>
<sequence>MDVSYFIINTNTNNFIEVYYFYYTNSSNYSPIYPICFLFTSLNFDSISFVFSICDNICQCSTQHKLYLGKEISKAIISSSLKQKYVQS</sequence>
<geneLocation type="chloroplast" evidence="1"/>
<dbReference type="AlphaFoldDB" id="A0A1Z1MFW2"/>
<evidence type="ECO:0000313" key="1">
    <source>
        <dbReference type="EMBL" id="ARW64940.1"/>
    </source>
</evidence>
<reference evidence="1" key="1">
    <citation type="journal article" date="2017" name="J. Phycol.">
        <title>Analysis of chloroplast genomes and a supermatrix inform reclassification of the Rhodomelaceae (Rhodophyta).</title>
        <authorList>
            <person name="Diaz-Tapia P."/>
            <person name="Maggs C.A."/>
            <person name="West J.A."/>
            <person name="Verbruggen H."/>
        </authorList>
    </citation>
    <scope>NUCLEOTIDE SEQUENCE</scope>
    <source>
        <strain evidence="1">PD0001</strain>
    </source>
</reference>
<proteinExistence type="predicted"/>
<accession>A0A1Z1MFW2</accession>
<keyword evidence="1" id="KW-0934">Plastid</keyword>
<organism evidence="1">
    <name type="scientific">Polysiphonia sertularioides</name>
    <dbReference type="NCBI Taxonomy" id="945028"/>
    <lineage>
        <taxon>Eukaryota</taxon>
        <taxon>Rhodophyta</taxon>
        <taxon>Florideophyceae</taxon>
        <taxon>Rhodymeniophycidae</taxon>
        <taxon>Ceramiales</taxon>
        <taxon>Rhodomelaceae</taxon>
        <taxon>Polysiphonioideae</taxon>
        <taxon>Polysiphonia</taxon>
    </lineage>
</organism>
<gene>
    <name evidence="1" type="primary">ConsOrf2</name>
</gene>
<dbReference type="EMBL" id="MF101435">
    <property type="protein sequence ID" value="ARW64940.1"/>
    <property type="molecule type" value="Genomic_DNA"/>
</dbReference>